<dbReference type="CDD" id="cd08342">
    <property type="entry name" value="HPPD_N_like"/>
    <property type="match status" value="1"/>
</dbReference>
<evidence type="ECO:0000256" key="1">
    <source>
        <dbReference type="ARBA" id="ARBA00022723"/>
    </source>
</evidence>
<dbReference type="InterPro" id="IPR005956">
    <property type="entry name" value="4OHPhenylPyrv_dOase"/>
</dbReference>
<comment type="caution">
    <text evidence="4">The sequence shown here is derived from an EMBL/GenBank/DDBJ whole genome shotgun (WGS) entry which is preliminary data.</text>
</comment>
<sequence>MLVSSMSDLICIARGSQTHCSIRSGRLVPPLDYEVVPIEWSEITAPYTIARKLRENRICFTCCYTVMSEMPEPVVHHLELCVCDANDTLKRLQKYGFKLFAKRQTSFCESLAVKLGRIILVVSQRNYNAVIHNDAIRAEPLTILCCEGDSQTQHSIDTVFNLAFSVKKADLNKIIDNINSIGGKVIQPPTQVQDEHGVLTYAIIKSCCGNIVHTLINKDDYHGPFCTGFEIVESDTCEVLEDNNTLDINYIDHVTFACYSGNSQNIIEFYEKCFGMNRFQIGNNDDERINGLILSEDVGLRLRAMKYYWCSETGLSYRTKENSPDAMMLVVVESLKGQVNCNVQAYLNDHQNEGIEHVALNSMSITKTVSTLQKRGVQFRKPPMAYYEELRKHEKISVLKQDLDALSRLGILLDNEDDSGGSPESREKAKKYLMQIFSQPLFDKKTFFFEVIERFGAKGLGTGNILALVRSIREEERRNSMKHDAKKQEISKESVTDIRNC</sequence>
<evidence type="ECO:0000313" key="5">
    <source>
        <dbReference type="Proteomes" id="UP000886998"/>
    </source>
</evidence>
<dbReference type="CDD" id="cd07250">
    <property type="entry name" value="HPPD_C_like"/>
    <property type="match status" value="1"/>
</dbReference>
<name>A0A8X7C049_9ARAC</name>
<dbReference type="EMBL" id="BMAV01007424">
    <property type="protein sequence ID" value="GFY50340.1"/>
    <property type="molecule type" value="Genomic_DNA"/>
</dbReference>
<dbReference type="PANTHER" id="PTHR11959">
    <property type="entry name" value="4-HYDROXYPHENYLPYRUVATE DIOXYGENASE"/>
    <property type="match status" value="1"/>
</dbReference>
<feature type="domain" description="Glyoxalase/fosfomycin resistance/dioxygenase" evidence="3">
    <location>
        <begin position="251"/>
        <end position="391"/>
    </location>
</feature>
<dbReference type="Pfam" id="PF00903">
    <property type="entry name" value="Glyoxalase"/>
    <property type="match status" value="1"/>
</dbReference>
<dbReference type="SUPFAM" id="SSF54593">
    <property type="entry name" value="Glyoxalase/Bleomycin resistance protein/Dihydroxybiphenyl dioxygenase"/>
    <property type="match status" value="1"/>
</dbReference>
<dbReference type="GO" id="GO:0046872">
    <property type="term" value="F:metal ion binding"/>
    <property type="evidence" value="ECO:0007669"/>
    <property type="project" value="UniProtKB-KW"/>
</dbReference>
<feature type="region of interest" description="Disordered" evidence="2">
    <location>
        <begin position="477"/>
        <end position="501"/>
    </location>
</feature>
<dbReference type="InterPro" id="IPR029068">
    <property type="entry name" value="Glyas_Bleomycin-R_OHBP_Dase"/>
</dbReference>
<evidence type="ECO:0000259" key="3">
    <source>
        <dbReference type="Pfam" id="PF00903"/>
    </source>
</evidence>
<dbReference type="Gene3D" id="3.10.180.10">
    <property type="entry name" value="2,3-Dihydroxybiphenyl 1,2-Dioxygenase, domain 1"/>
    <property type="match status" value="2"/>
</dbReference>
<dbReference type="GO" id="GO:0003868">
    <property type="term" value="F:4-hydroxyphenylpyruvate dioxygenase activity"/>
    <property type="evidence" value="ECO:0007669"/>
    <property type="project" value="InterPro"/>
</dbReference>
<dbReference type="InterPro" id="IPR004360">
    <property type="entry name" value="Glyas_Fos-R_dOase_dom"/>
</dbReference>
<proteinExistence type="predicted"/>
<keyword evidence="4" id="KW-0223">Dioxygenase</keyword>
<dbReference type="InterPro" id="IPR041735">
    <property type="entry name" value="4OHPhenylPyrv_dOase_C"/>
</dbReference>
<evidence type="ECO:0000313" key="4">
    <source>
        <dbReference type="EMBL" id="GFY50340.1"/>
    </source>
</evidence>
<dbReference type="Proteomes" id="UP000886998">
    <property type="component" value="Unassembled WGS sequence"/>
</dbReference>
<keyword evidence="5" id="KW-1185">Reference proteome</keyword>
<dbReference type="GO" id="GO:0009072">
    <property type="term" value="P:aromatic amino acid metabolic process"/>
    <property type="evidence" value="ECO:0007669"/>
    <property type="project" value="InterPro"/>
</dbReference>
<reference evidence="4" key="1">
    <citation type="submission" date="2020-08" db="EMBL/GenBank/DDBJ databases">
        <title>Multicomponent nature underlies the extraordinary mechanical properties of spider dragline silk.</title>
        <authorList>
            <person name="Kono N."/>
            <person name="Nakamura H."/>
            <person name="Mori M."/>
            <person name="Yoshida Y."/>
            <person name="Ohtoshi R."/>
            <person name="Malay A.D."/>
            <person name="Moran D.A.P."/>
            <person name="Tomita M."/>
            <person name="Numata K."/>
            <person name="Arakawa K."/>
        </authorList>
    </citation>
    <scope>NUCLEOTIDE SEQUENCE</scope>
</reference>
<keyword evidence="4" id="KW-0560">Oxidoreductase</keyword>
<gene>
    <name evidence="4" type="primary">TFA</name>
    <name evidence="4" type="ORF">TNIN_410051</name>
</gene>
<evidence type="ECO:0000256" key="2">
    <source>
        <dbReference type="SAM" id="MobiDB-lite"/>
    </source>
</evidence>
<dbReference type="OrthoDB" id="414569at2759"/>
<organism evidence="4 5">
    <name type="scientific">Trichonephila inaurata madagascariensis</name>
    <dbReference type="NCBI Taxonomy" id="2747483"/>
    <lineage>
        <taxon>Eukaryota</taxon>
        <taxon>Metazoa</taxon>
        <taxon>Ecdysozoa</taxon>
        <taxon>Arthropoda</taxon>
        <taxon>Chelicerata</taxon>
        <taxon>Arachnida</taxon>
        <taxon>Araneae</taxon>
        <taxon>Araneomorphae</taxon>
        <taxon>Entelegynae</taxon>
        <taxon>Araneoidea</taxon>
        <taxon>Nephilidae</taxon>
        <taxon>Trichonephila</taxon>
        <taxon>Trichonephila inaurata</taxon>
    </lineage>
</organism>
<protein>
    <submittedName>
        <fullName evidence="4">4-hydroxyphenylpyruvate dioxygenase</fullName>
    </submittedName>
</protein>
<keyword evidence="1" id="KW-0479">Metal-binding</keyword>
<dbReference type="AlphaFoldDB" id="A0A8X7C049"/>
<accession>A0A8X7C049</accession>
<dbReference type="PANTHER" id="PTHR11959:SF10">
    <property type="entry name" value="4-HYDROXYPHENYLPYRUVATE DIOXYGENASE-LIKE PROTEIN"/>
    <property type="match status" value="1"/>
</dbReference>
<dbReference type="InterPro" id="IPR041736">
    <property type="entry name" value="4OHPhenylPyrv_dOase_N"/>
</dbReference>